<feature type="lipid moiety-binding region" description="S-diacylglycerol cysteine" evidence="7">
    <location>
        <position position="24"/>
    </location>
</feature>
<evidence type="ECO:0000256" key="5">
    <source>
        <dbReference type="ARBA" id="ARBA00023288"/>
    </source>
</evidence>
<protein>
    <recommendedName>
        <fullName evidence="6">Lipoprotein</fullName>
    </recommendedName>
</protein>
<keyword evidence="5 6" id="KW-0449">Lipoprotein</keyword>
<dbReference type="PROSITE" id="PS51257">
    <property type="entry name" value="PROKAR_LIPOPROTEIN"/>
    <property type="match status" value="1"/>
</dbReference>
<evidence type="ECO:0000256" key="6">
    <source>
        <dbReference type="PIRNR" id="PIRNR002854"/>
    </source>
</evidence>
<dbReference type="GO" id="GO:0016020">
    <property type="term" value="C:membrane"/>
    <property type="evidence" value="ECO:0007669"/>
    <property type="project" value="UniProtKB-SubCell"/>
</dbReference>
<evidence type="ECO:0000256" key="2">
    <source>
        <dbReference type="ARBA" id="ARBA00022729"/>
    </source>
</evidence>
<dbReference type="AlphaFoldDB" id="A0A0F7FPN2"/>
<feature type="signal peptide" evidence="8">
    <location>
        <begin position="1"/>
        <end position="22"/>
    </location>
</feature>
<comment type="subcellular location">
    <subcellularLocation>
        <location evidence="1">Membrane</location>
        <topology evidence="1">Lipid-anchor</topology>
    </subcellularLocation>
</comment>
<evidence type="ECO:0000313" key="10">
    <source>
        <dbReference type="Proteomes" id="UP000034034"/>
    </source>
</evidence>
<dbReference type="InterPro" id="IPR004872">
    <property type="entry name" value="Lipoprotein_NlpA"/>
</dbReference>
<dbReference type="PANTHER" id="PTHR30429">
    <property type="entry name" value="D-METHIONINE-BINDING LIPOPROTEIN METQ"/>
    <property type="match status" value="1"/>
</dbReference>
<reference evidence="9" key="1">
    <citation type="submission" date="2019-08" db="EMBL/GenBank/DDBJ databases">
        <title>Complete genome sequence of a mangrove-derived Streptomyces xiamenensis.</title>
        <authorList>
            <person name="Xu J."/>
        </authorList>
    </citation>
    <scope>NUCLEOTIDE SEQUENCE</scope>
    <source>
        <strain evidence="9">318</strain>
    </source>
</reference>
<dbReference type="PIRSF" id="PIRSF002854">
    <property type="entry name" value="MetQ"/>
    <property type="match status" value="1"/>
</dbReference>
<keyword evidence="3" id="KW-0472">Membrane</keyword>
<keyword evidence="2 8" id="KW-0732">Signal</keyword>
<evidence type="ECO:0000256" key="1">
    <source>
        <dbReference type="ARBA" id="ARBA00004635"/>
    </source>
</evidence>
<dbReference type="KEGG" id="sxi:SXIM_04010"/>
<gene>
    <name evidence="9" type="ORF">SXIM_04010</name>
</gene>
<dbReference type="PATRIC" id="fig|408015.6.peg.429"/>
<keyword evidence="4" id="KW-0564">Palmitate</keyword>
<feature type="chain" id="PRO_5039255506" description="Lipoprotein" evidence="8">
    <location>
        <begin position="23"/>
        <end position="287"/>
    </location>
</feature>
<accession>A0A0F7FPN2</accession>
<dbReference type="Gene3D" id="3.40.190.10">
    <property type="entry name" value="Periplasmic binding protein-like II"/>
    <property type="match status" value="2"/>
</dbReference>
<dbReference type="STRING" id="408015.SXIM_04010"/>
<dbReference type="EMBL" id="CP009922">
    <property type="protein sequence ID" value="AKG41785.1"/>
    <property type="molecule type" value="Genomic_DNA"/>
</dbReference>
<dbReference type="HOGENOM" id="CLU_067080_0_0_11"/>
<sequence length="287" mass="29765">MRTHLRTAAVVASAAALTLGLAACGTDSDPSSNDDAGSSAGDTQKITVAASPNPHAQILDFVRDNLAEDAGLDLTVQEFSDYVLPNTAVDSGEVDANYFQHQPYLDDFNANHGTDIVPVVNVHLEPLGLYSKSLDSVEGLTEGSTIAIPDDASNGGRALQLLAQNGVIELKDGVGANAVLGDITDDKGITFTELEAASLPRALDDFDAAVVNGNYALEVDLSPADDAIALEEAEGNPYANFLAVKAGHENDPAVQTLAELLNSDEVAQFIEDTYPGSVVPAFGTPGA</sequence>
<evidence type="ECO:0000313" key="9">
    <source>
        <dbReference type="EMBL" id="AKG41785.1"/>
    </source>
</evidence>
<proteinExistence type="inferred from homology"/>
<dbReference type="RefSeq" id="WP_030727239.1">
    <property type="nucleotide sequence ID" value="NZ_CP009922.3"/>
</dbReference>
<organism evidence="9 10">
    <name type="scientific">Streptomyces xiamenensis</name>
    <dbReference type="NCBI Taxonomy" id="408015"/>
    <lineage>
        <taxon>Bacteria</taxon>
        <taxon>Bacillati</taxon>
        <taxon>Actinomycetota</taxon>
        <taxon>Actinomycetes</taxon>
        <taxon>Kitasatosporales</taxon>
        <taxon>Streptomycetaceae</taxon>
        <taxon>Streptomyces</taxon>
    </lineage>
</organism>
<evidence type="ECO:0000256" key="4">
    <source>
        <dbReference type="ARBA" id="ARBA00023139"/>
    </source>
</evidence>
<name>A0A0F7FPN2_9ACTN</name>
<comment type="similarity">
    <text evidence="6">Belongs to the nlpA lipoprotein family.</text>
</comment>
<dbReference type="Pfam" id="PF03180">
    <property type="entry name" value="Lipoprotein_9"/>
    <property type="match status" value="1"/>
</dbReference>
<dbReference type="SUPFAM" id="SSF53850">
    <property type="entry name" value="Periplasmic binding protein-like II"/>
    <property type="match status" value="1"/>
</dbReference>
<keyword evidence="10" id="KW-1185">Reference proteome</keyword>
<evidence type="ECO:0000256" key="7">
    <source>
        <dbReference type="PIRSR" id="PIRSR002854-1"/>
    </source>
</evidence>
<dbReference type="Proteomes" id="UP000034034">
    <property type="component" value="Chromosome"/>
</dbReference>
<dbReference type="PANTHER" id="PTHR30429:SF0">
    <property type="entry name" value="METHIONINE-BINDING LIPOPROTEIN METQ"/>
    <property type="match status" value="1"/>
</dbReference>
<evidence type="ECO:0000256" key="8">
    <source>
        <dbReference type="SAM" id="SignalP"/>
    </source>
</evidence>
<dbReference type="CDD" id="cd13597">
    <property type="entry name" value="PBP2_lipoprotein_Tp32"/>
    <property type="match status" value="1"/>
</dbReference>
<evidence type="ECO:0000256" key="3">
    <source>
        <dbReference type="ARBA" id="ARBA00023136"/>
    </source>
</evidence>